<dbReference type="EMBL" id="JAPEUY010000001">
    <property type="protein sequence ID" value="KAJ4377709.1"/>
    <property type="molecule type" value="Genomic_DNA"/>
</dbReference>
<proteinExistence type="predicted"/>
<dbReference type="PANTHER" id="PTHR22891">
    <property type="entry name" value="EUKARYOTIC TRANSLATION INITIATION FACTOR 2C"/>
    <property type="match status" value="1"/>
</dbReference>
<comment type="caution">
    <text evidence="2">The sequence shown here is derived from an EMBL/GenBank/DDBJ whole genome shotgun (WGS) entry which is preliminary data.</text>
</comment>
<dbReference type="AlphaFoldDB" id="A0A9W9CS87"/>
<dbReference type="InterPro" id="IPR036397">
    <property type="entry name" value="RNaseH_sf"/>
</dbReference>
<evidence type="ECO:0000259" key="1">
    <source>
        <dbReference type="PROSITE" id="PS50822"/>
    </source>
</evidence>
<evidence type="ECO:0000313" key="3">
    <source>
        <dbReference type="Proteomes" id="UP001140560"/>
    </source>
</evidence>
<dbReference type="Proteomes" id="UP001140560">
    <property type="component" value="Unassembled WGS sequence"/>
</dbReference>
<evidence type="ECO:0000313" key="2">
    <source>
        <dbReference type="EMBL" id="KAJ4377709.1"/>
    </source>
</evidence>
<dbReference type="Pfam" id="PF02171">
    <property type="entry name" value="Piwi"/>
    <property type="match status" value="1"/>
</dbReference>
<gene>
    <name evidence="2" type="ORF">N0V83_000538</name>
</gene>
<dbReference type="SMART" id="SM00950">
    <property type="entry name" value="Piwi"/>
    <property type="match status" value="1"/>
</dbReference>
<accession>A0A9W9CS87</accession>
<organism evidence="2 3">
    <name type="scientific">Neocucurbitaria cava</name>
    <dbReference type="NCBI Taxonomy" id="798079"/>
    <lineage>
        <taxon>Eukaryota</taxon>
        <taxon>Fungi</taxon>
        <taxon>Dikarya</taxon>
        <taxon>Ascomycota</taxon>
        <taxon>Pezizomycotina</taxon>
        <taxon>Dothideomycetes</taxon>
        <taxon>Pleosporomycetidae</taxon>
        <taxon>Pleosporales</taxon>
        <taxon>Pleosporineae</taxon>
        <taxon>Cucurbitariaceae</taxon>
        <taxon>Neocucurbitaria</taxon>
    </lineage>
</organism>
<dbReference type="SUPFAM" id="SSF53098">
    <property type="entry name" value="Ribonuclease H-like"/>
    <property type="match status" value="1"/>
</dbReference>
<sequence length="501" mass="56522">MLENSKIEMLEKLKRKTSSIIDGVITNAQCPMFIKFHKQEDPSFFPGVTRQTSVSATNVARESIQAADGPALSIGIIYISPAISRGEDDDDFVTEVYERIRTSGTNIDETFNSSEPLTATISDIQPLLLTDSEDGEVVRTFCNRKPNTVLAIIDTTGRTKPALRDIRAELHKFGNRKLGAVTYCITRKSLEKLFNDNKSNPNYFPRGILWRLNSMHGGQNFKIEPAQMSLPEGTGLMVVGAHISHPGPDAAQSCPSVASVVSNLDQKLTVFPGSVRLHHNPHTEPVVFELRGLMIERCKAWKDKNKGLVPRVIFYRDGLDIIQKDVIDKVVKHEMEIIASAIKSEFADEEKPHLTYVVANKHHIKSTYGSNKDKILKANQIETSRTDESSRYTYYVMPNNDERNVEEMTSLLTNNYQPDQVAKPAIAVPIHYARKLALRTYDYFRFAVTNKYDNFSGALRQQAKHPAYLLGEYRPSEGSSTDVSNRSNPWPKEMDEKMFYL</sequence>
<dbReference type="InterPro" id="IPR003165">
    <property type="entry name" value="Piwi"/>
</dbReference>
<reference evidence="2" key="1">
    <citation type="submission" date="2022-10" db="EMBL/GenBank/DDBJ databases">
        <title>Tapping the CABI collections for fungal endophytes: first genome assemblies for Collariella, Neodidymelliopsis, Ascochyta clinopodiicola, Didymella pomorum, Didymosphaeria variabile, Neocosmospora piperis and Neocucurbitaria cava.</title>
        <authorList>
            <person name="Hill R."/>
        </authorList>
    </citation>
    <scope>NUCLEOTIDE SEQUENCE</scope>
    <source>
        <strain evidence="2">IMI 356814</strain>
    </source>
</reference>
<keyword evidence="3" id="KW-1185">Reference proteome</keyword>
<protein>
    <recommendedName>
        <fullName evidence="1">Piwi domain-containing protein</fullName>
    </recommendedName>
</protein>
<feature type="domain" description="Piwi" evidence="1">
    <location>
        <begin position="148"/>
        <end position="363"/>
    </location>
</feature>
<dbReference type="PROSITE" id="PS50822">
    <property type="entry name" value="PIWI"/>
    <property type="match status" value="1"/>
</dbReference>
<dbReference type="Gene3D" id="3.30.420.10">
    <property type="entry name" value="Ribonuclease H-like superfamily/Ribonuclease H"/>
    <property type="match status" value="1"/>
</dbReference>
<name>A0A9W9CS87_9PLEO</name>
<dbReference type="OrthoDB" id="3800893at2759"/>
<dbReference type="GO" id="GO:0003676">
    <property type="term" value="F:nucleic acid binding"/>
    <property type="evidence" value="ECO:0007669"/>
    <property type="project" value="InterPro"/>
</dbReference>
<dbReference type="InterPro" id="IPR012337">
    <property type="entry name" value="RNaseH-like_sf"/>
</dbReference>